<dbReference type="InterPro" id="IPR050268">
    <property type="entry name" value="NADH-dep_flavin_reductase"/>
</dbReference>
<evidence type="ECO:0000256" key="1">
    <source>
        <dbReference type="ARBA" id="ARBA00023002"/>
    </source>
</evidence>
<sequence>MSELSPEPLRADMLLAMRRLARSVTVISCCDGERRYSMSATAVDSLSTEPPSLLICINRSSSIYPPLEAGADFCVNLLAAQQQGIAIDCSGRLKGEERFSTGDWQRSADGVPYLHGAQANLVCRQDGRFDYGTHTVFIGRLLEVKMSGEIDPLVYVDGVYTTAGTAPAAAAPAALARCATA</sequence>
<dbReference type="KEGG" id="ppai:E1956_37095"/>
<dbReference type="OrthoDB" id="8525727at2"/>
<dbReference type="PANTHER" id="PTHR30466:SF1">
    <property type="entry name" value="FMN REDUCTASE (NADH) RUTF"/>
    <property type="match status" value="1"/>
</dbReference>
<dbReference type="PANTHER" id="PTHR30466">
    <property type="entry name" value="FLAVIN REDUCTASE"/>
    <property type="match status" value="1"/>
</dbReference>
<protein>
    <submittedName>
        <fullName evidence="3">Flavin reductase</fullName>
    </submittedName>
</protein>
<evidence type="ECO:0000313" key="4">
    <source>
        <dbReference type="Proteomes" id="UP000295727"/>
    </source>
</evidence>
<dbReference type="GO" id="GO:0042602">
    <property type="term" value="F:riboflavin reductase (NADPH) activity"/>
    <property type="evidence" value="ECO:0007669"/>
    <property type="project" value="TreeGrafter"/>
</dbReference>
<dbReference type="Gene3D" id="2.30.110.10">
    <property type="entry name" value="Electron Transport, Fmn-binding Protein, Chain A"/>
    <property type="match status" value="1"/>
</dbReference>
<dbReference type="InterPro" id="IPR002563">
    <property type="entry name" value="Flavin_Rdtase-like_dom"/>
</dbReference>
<organism evidence="3 4">
    <name type="scientific">Paraburkholderia pallida</name>
    <dbReference type="NCBI Taxonomy" id="2547399"/>
    <lineage>
        <taxon>Bacteria</taxon>
        <taxon>Pseudomonadati</taxon>
        <taxon>Pseudomonadota</taxon>
        <taxon>Betaproteobacteria</taxon>
        <taxon>Burkholderiales</taxon>
        <taxon>Burkholderiaceae</taxon>
        <taxon>Paraburkholderia</taxon>
    </lineage>
</organism>
<name>A0A4P7D7B7_9BURK</name>
<evidence type="ECO:0000313" key="3">
    <source>
        <dbReference type="EMBL" id="QBR02825.1"/>
    </source>
</evidence>
<proteinExistence type="predicted"/>
<dbReference type="GO" id="GO:0006208">
    <property type="term" value="P:pyrimidine nucleobase catabolic process"/>
    <property type="evidence" value="ECO:0007669"/>
    <property type="project" value="TreeGrafter"/>
</dbReference>
<gene>
    <name evidence="3" type="ORF">E1956_37095</name>
</gene>
<dbReference type="Pfam" id="PF01613">
    <property type="entry name" value="Flavin_Reduct"/>
    <property type="match status" value="1"/>
</dbReference>
<evidence type="ECO:0000259" key="2">
    <source>
        <dbReference type="SMART" id="SM00903"/>
    </source>
</evidence>
<dbReference type="EMBL" id="CP038151">
    <property type="protein sequence ID" value="QBR02825.1"/>
    <property type="molecule type" value="Genomic_DNA"/>
</dbReference>
<keyword evidence="1" id="KW-0560">Oxidoreductase</keyword>
<dbReference type="RefSeq" id="WP_134758340.1">
    <property type="nucleotide sequence ID" value="NZ_CP038151.1"/>
</dbReference>
<accession>A0A4P7D7B7</accession>
<dbReference type="SMART" id="SM00903">
    <property type="entry name" value="Flavin_Reduct"/>
    <property type="match status" value="1"/>
</dbReference>
<reference evidence="3 4" key="1">
    <citation type="submission" date="2019-03" db="EMBL/GenBank/DDBJ databases">
        <title>Paraburkholderia sp. 7MH5, isolated from subtropical forest soil.</title>
        <authorList>
            <person name="Gao Z.-H."/>
            <person name="Qiu L.-H."/>
        </authorList>
    </citation>
    <scope>NUCLEOTIDE SEQUENCE [LARGE SCALE GENOMIC DNA]</scope>
    <source>
        <strain evidence="3 4">7MH5</strain>
    </source>
</reference>
<feature type="domain" description="Flavin reductase like" evidence="2">
    <location>
        <begin position="17"/>
        <end position="162"/>
    </location>
</feature>
<dbReference type="GO" id="GO:0010181">
    <property type="term" value="F:FMN binding"/>
    <property type="evidence" value="ECO:0007669"/>
    <property type="project" value="InterPro"/>
</dbReference>
<dbReference type="Proteomes" id="UP000295727">
    <property type="component" value="Chromosome 4"/>
</dbReference>
<keyword evidence="4" id="KW-1185">Reference proteome</keyword>
<dbReference type="AlphaFoldDB" id="A0A4P7D7B7"/>
<dbReference type="SUPFAM" id="SSF50475">
    <property type="entry name" value="FMN-binding split barrel"/>
    <property type="match status" value="1"/>
</dbReference>
<dbReference type="InterPro" id="IPR012349">
    <property type="entry name" value="Split_barrel_FMN-bd"/>
</dbReference>